<comment type="domain">
    <text evidence="5">The WWE domain mediates non-covalent poly(ADP-ribose)-binding.</text>
</comment>
<dbReference type="PROSITE" id="PS00518">
    <property type="entry name" value="ZF_RING_1"/>
    <property type="match status" value="1"/>
</dbReference>
<dbReference type="InterPro" id="IPR037197">
    <property type="entry name" value="WWE_dom_sf"/>
</dbReference>
<keyword evidence="3 5" id="KW-0862">Zinc</keyword>
<dbReference type="GO" id="GO:0061630">
    <property type="term" value="F:ubiquitin protein ligase activity"/>
    <property type="evidence" value="ECO:0007669"/>
    <property type="project" value="UniProtKB-UniRule"/>
</dbReference>
<dbReference type="AlphaFoldDB" id="A0A7I5E5H6"/>
<dbReference type="SUPFAM" id="SSF57850">
    <property type="entry name" value="RING/U-box"/>
    <property type="match status" value="1"/>
</dbReference>
<keyword evidence="2 4" id="KW-0863">Zinc-finger</keyword>
<dbReference type="Proteomes" id="UP000025227">
    <property type="component" value="Unplaced"/>
</dbReference>
<dbReference type="InterPro" id="IPR001841">
    <property type="entry name" value="Znf_RING"/>
</dbReference>
<evidence type="ECO:0000256" key="5">
    <source>
        <dbReference type="RuleBase" id="RU367115"/>
    </source>
</evidence>
<evidence type="ECO:0000256" key="4">
    <source>
        <dbReference type="PROSITE-ProRule" id="PRU00175"/>
    </source>
</evidence>
<dbReference type="GO" id="GO:0008270">
    <property type="term" value="F:zinc ion binding"/>
    <property type="evidence" value="ECO:0007669"/>
    <property type="project" value="UniProtKB-UniRule"/>
</dbReference>
<dbReference type="Gene3D" id="3.30.40.10">
    <property type="entry name" value="Zinc/RING finger domain, C3HC4 (zinc finger)"/>
    <property type="match status" value="1"/>
</dbReference>
<dbReference type="EC" id="2.3.2.27" evidence="5"/>
<dbReference type="FunFam" id="3.30.720.50:FF:000010">
    <property type="entry name" value="Zinc finger protein"/>
    <property type="match status" value="1"/>
</dbReference>
<feature type="compositionally biased region" description="Basic and acidic residues" evidence="6">
    <location>
        <begin position="115"/>
        <end position="124"/>
    </location>
</feature>
<dbReference type="GO" id="GO:0051865">
    <property type="term" value="P:protein autoubiquitination"/>
    <property type="evidence" value="ECO:0007669"/>
    <property type="project" value="UniProtKB-UniRule"/>
</dbReference>
<dbReference type="GO" id="GO:0006511">
    <property type="term" value="P:ubiquitin-dependent protein catabolic process"/>
    <property type="evidence" value="ECO:0007669"/>
    <property type="project" value="UniProtKB-UniRule"/>
</dbReference>
<evidence type="ECO:0000313" key="10">
    <source>
        <dbReference type="WBParaSite" id="HCON_00010360-00001"/>
    </source>
</evidence>
<dbReference type="SMART" id="SM00678">
    <property type="entry name" value="WWE"/>
    <property type="match status" value="1"/>
</dbReference>
<dbReference type="PROSITE" id="PS50918">
    <property type="entry name" value="WWE"/>
    <property type="match status" value="1"/>
</dbReference>
<evidence type="ECO:0000259" key="7">
    <source>
        <dbReference type="PROSITE" id="PS50089"/>
    </source>
</evidence>
<keyword evidence="5" id="KW-0963">Cytoplasm</keyword>
<dbReference type="PROSITE" id="PS50089">
    <property type="entry name" value="ZF_RING_2"/>
    <property type="match status" value="1"/>
</dbReference>
<feature type="domain" description="RING-type" evidence="7">
    <location>
        <begin position="9"/>
        <end position="50"/>
    </location>
</feature>
<name>A0A7I5E5H6_HAECO</name>
<comment type="PTM">
    <text evidence="5">Ubiquitinated; autoubiquitinated.</text>
</comment>
<dbReference type="GO" id="GO:0016055">
    <property type="term" value="P:Wnt signaling pathway"/>
    <property type="evidence" value="ECO:0007669"/>
    <property type="project" value="InterPro"/>
</dbReference>
<dbReference type="Pfam" id="PF02825">
    <property type="entry name" value="WWE"/>
    <property type="match status" value="1"/>
</dbReference>
<evidence type="ECO:0000256" key="1">
    <source>
        <dbReference type="ARBA" id="ARBA00022723"/>
    </source>
</evidence>
<evidence type="ECO:0000313" key="9">
    <source>
        <dbReference type="Proteomes" id="UP000025227"/>
    </source>
</evidence>
<dbReference type="SMART" id="SM00184">
    <property type="entry name" value="RING"/>
    <property type="match status" value="1"/>
</dbReference>
<comment type="function">
    <text evidence="5">E3 ubiquitin-protein ligase that specifically binds poly-ADP-ribosylated proteins and mediates their ubiquitination and subsequent degradation.</text>
</comment>
<dbReference type="InterPro" id="IPR033509">
    <property type="entry name" value="RNF146"/>
</dbReference>
<dbReference type="InterPro" id="IPR018957">
    <property type="entry name" value="Znf_C3HC4_RING-type"/>
</dbReference>
<keyword evidence="1 5" id="KW-0479">Metal-binding</keyword>
<dbReference type="GO" id="GO:0072572">
    <property type="term" value="F:poly-ADP-D-ribose binding"/>
    <property type="evidence" value="ECO:0007669"/>
    <property type="project" value="UniProtKB-UniRule"/>
</dbReference>
<feature type="region of interest" description="Disordered" evidence="6">
    <location>
        <begin position="68"/>
        <end position="135"/>
    </location>
</feature>
<evidence type="ECO:0000256" key="6">
    <source>
        <dbReference type="SAM" id="MobiDB-lite"/>
    </source>
</evidence>
<proteinExistence type="predicted"/>
<protein>
    <recommendedName>
        <fullName evidence="5">E3 ubiquitin-protein ligase</fullName>
        <ecNumber evidence="5">2.3.2.27</ecNumber>
    </recommendedName>
</protein>
<dbReference type="OMA" id="TEVTICG"/>
<comment type="pathway">
    <text evidence="5">Protein modification; protein ubiquitination.</text>
</comment>
<dbReference type="OrthoDB" id="10065815at2759"/>
<dbReference type="InterPro" id="IPR013083">
    <property type="entry name" value="Znf_RING/FYVE/PHD"/>
</dbReference>
<keyword evidence="9" id="KW-1185">Reference proteome</keyword>
<evidence type="ECO:0000256" key="2">
    <source>
        <dbReference type="ARBA" id="ARBA00022771"/>
    </source>
</evidence>
<accession>A0A7I5E5H6</accession>
<dbReference type="Pfam" id="PF00097">
    <property type="entry name" value="zf-C3HC4"/>
    <property type="match status" value="1"/>
</dbReference>
<reference evidence="10" key="1">
    <citation type="submission" date="2020-12" db="UniProtKB">
        <authorList>
            <consortium name="WormBaseParasite"/>
        </authorList>
    </citation>
    <scope>IDENTIFICATION</scope>
    <source>
        <strain evidence="10">MHco3</strain>
    </source>
</reference>
<dbReference type="InterPro" id="IPR017907">
    <property type="entry name" value="Znf_RING_CS"/>
</dbReference>
<feature type="domain" description="WWE" evidence="8">
    <location>
        <begin position="129"/>
        <end position="207"/>
    </location>
</feature>
<organism evidence="9 10">
    <name type="scientific">Haemonchus contortus</name>
    <name type="common">Barber pole worm</name>
    <dbReference type="NCBI Taxonomy" id="6289"/>
    <lineage>
        <taxon>Eukaryota</taxon>
        <taxon>Metazoa</taxon>
        <taxon>Ecdysozoa</taxon>
        <taxon>Nematoda</taxon>
        <taxon>Chromadorea</taxon>
        <taxon>Rhabditida</taxon>
        <taxon>Rhabditina</taxon>
        <taxon>Rhabditomorpha</taxon>
        <taxon>Strongyloidea</taxon>
        <taxon>Trichostrongylidae</taxon>
        <taxon>Haemonchus</taxon>
    </lineage>
</organism>
<dbReference type="GO" id="GO:0005829">
    <property type="term" value="C:cytosol"/>
    <property type="evidence" value="ECO:0007669"/>
    <property type="project" value="UniProtKB-SubCell"/>
</dbReference>
<dbReference type="PANTHER" id="PTHR13417:SF2">
    <property type="entry name" value="E3 UBIQUITIN-PROTEIN LIGASE RNF146"/>
    <property type="match status" value="1"/>
</dbReference>
<keyword evidence="5" id="KW-0808">Transferase</keyword>
<dbReference type="InterPro" id="IPR004170">
    <property type="entry name" value="WWE_dom"/>
</dbReference>
<keyword evidence="5" id="KW-0833">Ubl conjugation pathway</keyword>
<sequence>MAEDSDDECPVCAQKMILPTTVPGCGHKFCFLCIKGAVFRTNEHLCPMCRGEVSTSIFRSPAIRGINLDMHDPESPSVAARSPISKSDGAGSRLKRARVSKRACSDEAGPSTSSKKREQFHEQESESCQNEPNSEVAHGDGRFYWLYEGCDGWWRFDPRLEKDLENGRRSEKHTVELIVCGFMYEVDYEQMVQYRKGAPRRKRKIKRVSEAEFQEISNKGIVKGISGVRLARK</sequence>
<dbReference type="WBParaSite" id="HCON_00010360-00001">
    <property type="protein sequence ID" value="HCON_00010360-00001"/>
    <property type="gene ID" value="HCON_00010360"/>
</dbReference>
<dbReference type="GO" id="GO:0005634">
    <property type="term" value="C:nucleus"/>
    <property type="evidence" value="ECO:0007669"/>
    <property type="project" value="TreeGrafter"/>
</dbReference>
<comment type="subcellular location">
    <subcellularLocation>
        <location evidence="5">Cytoplasm</location>
        <location evidence="5">Cytosol</location>
    </subcellularLocation>
</comment>
<dbReference type="Gene3D" id="3.30.720.50">
    <property type="match status" value="1"/>
</dbReference>
<evidence type="ECO:0000256" key="3">
    <source>
        <dbReference type="ARBA" id="ARBA00022833"/>
    </source>
</evidence>
<dbReference type="SUPFAM" id="SSF117839">
    <property type="entry name" value="WWE domain"/>
    <property type="match status" value="1"/>
</dbReference>
<dbReference type="InterPro" id="IPR018123">
    <property type="entry name" value="WWE-dom_subgr"/>
</dbReference>
<dbReference type="PANTHER" id="PTHR13417">
    <property type="entry name" value="E3 UBIQUITIN-PROTEIN LIGASE RNF146"/>
    <property type="match status" value="1"/>
</dbReference>
<evidence type="ECO:0000259" key="8">
    <source>
        <dbReference type="PROSITE" id="PS50918"/>
    </source>
</evidence>
<comment type="catalytic activity">
    <reaction evidence="5">
        <text>S-ubiquitinyl-[E2 ubiquitin-conjugating enzyme]-L-cysteine + [acceptor protein]-L-lysine = [E2 ubiquitin-conjugating enzyme]-L-cysteine + N(6)-ubiquitinyl-[acceptor protein]-L-lysine.</text>
        <dbReference type="EC" id="2.3.2.27"/>
    </reaction>
</comment>